<proteinExistence type="predicted"/>
<evidence type="ECO:0000313" key="2">
    <source>
        <dbReference type="Proteomes" id="UP000278587"/>
    </source>
</evidence>
<dbReference type="PROSITE" id="PS50801">
    <property type="entry name" value="STAS"/>
    <property type="match status" value="1"/>
</dbReference>
<dbReference type="InterPro" id="IPR036513">
    <property type="entry name" value="STAS_dom_sf"/>
</dbReference>
<organism evidence="1 2">
    <name type="scientific">Pseudomonas caricapapayae</name>
    <dbReference type="NCBI Taxonomy" id="46678"/>
    <lineage>
        <taxon>Bacteria</taxon>
        <taxon>Pseudomonadati</taxon>
        <taxon>Pseudomonadota</taxon>
        <taxon>Gammaproteobacteria</taxon>
        <taxon>Pseudomonadales</taxon>
        <taxon>Pseudomonadaceae</taxon>
        <taxon>Pseudomonas</taxon>
    </lineage>
</organism>
<reference evidence="1 2" key="1">
    <citation type="submission" date="2018-08" db="EMBL/GenBank/DDBJ databases">
        <title>Recombination of ecologically and evolutionarily significant loci maintains genetic cohesion in the Pseudomonas syringae species complex.</title>
        <authorList>
            <person name="Dillon M."/>
            <person name="Thakur S."/>
            <person name="Almeida R.N.D."/>
            <person name="Weir B.S."/>
            <person name="Guttman D.S."/>
        </authorList>
    </citation>
    <scope>NUCLEOTIDE SEQUENCE [LARGE SCALE GENOMIC DNA]</scope>
    <source>
        <strain evidence="1 2">ICMP 4086</strain>
    </source>
</reference>
<accession>A0A0P9K284</accession>
<dbReference type="EMBL" id="RBOC01000171">
    <property type="protein sequence ID" value="RMM05211.1"/>
    <property type="molecule type" value="Genomic_DNA"/>
</dbReference>
<dbReference type="InterPro" id="IPR058548">
    <property type="entry name" value="MlaB-like_STAS"/>
</dbReference>
<sequence length="124" mass="13914">MMKHLEVLMTVNSERSADGQTLTLYIEGRFDFNSHQAFRAAYEDYPQTLSYVVDLRGTHYLDSSALGMLLLLRDHAGGDKAVVRLVNCTPDVLKILAISNFSKLFELSIPSAAIPEKTVHSDRR</sequence>
<dbReference type="SUPFAM" id="SSF52091">
    <property type="entry name" value="SpoIIaa-like"/>
    <property type="match status" value="1"/>
</dbReference>
<dbReference type="Proteomes" id="UP000278587">
    <property type="component" value="Unassembled WGS sequence"/>
</dbReference>
<dbReference type="Pfam" id="PF13466">
    <property type="entry name" value="STAS_2"/>
    <property type="match status" value="1"/>
</dbReference>
<dbReference type="AlphaFoldDB" id="A0A0P9K284"/>
<dbReference type="InterPro" id="IPR002645">
    <property type="entry name" value="STAS_dom"/>
</dbReference>
<protein>
    <submittedName>
        <fullName evidence="1">STAS domain protein</fullName>
    </submittedName>
</protein>
<dbReference type="GO" id="GO:0043856">
    <property type="term" value="F:anti-sigma factor antagonist activity"/>
    <property type="evidence" value="ECO:0007669"/>
    <property type="project" value="TreeGrafter"/>
</dbReference>
<dbReference type="PANTHER" id="PTHR33495">
    <property type="entry name" value="ANTI-SIGMA FACTOR ANTAGONIST TM_1081-RELATED-RELATED"/>
    <property type="match status" value="1"/>
</dbReference>
<dbReference type="PANTHER" id="PTHR33495:SF15">
    <property type="entry name" value="STAS DOMAIN-CONTAINING PROTEIN"/>
    <property type="match status" value="1"/>
</dbReference>
<evidence type="ECO:0000313" key="1">
    <source>
        <dbReference type="EMBL" id="RMM05211.1"/>
    </source>
</evidence>
<gene>
    <name evidence="1" type="ORF">ALQ84_01615</name>
</gene>
<name>A0A0P9K284_9PSED</name>
<comment type="caution">
    <text evidence="1">The sequence shown here is derived from an EMBL/GenBank/DDBJ whole genome shotgun (WGS) entry which is preliminary data.</text>
</comment>
<dbReference type="CDD" id="cd07043">
    <property type="entry name" value="STAS_anti-anti-sigma_factors"/>
    <property type="match status" value="1"/>
</dbReference>
<dbReference type="Gene3D" id="3.30.750.24">
    <property type="entry name" value="STAS domain"/>
    <property type="match status" value="1"/>
</dbReference>